<accession>A0A6N9TZY7</accession>
<dbReference type="Proteomes" id="UP000471293">
    <property type="component" value="Unassembled WGS sequence"/>
</dbReference>
<keyword evidence="1" id="KW-0808">Transferase</keyword>
<dbReference type="Gene3D" id="3.40.630.30">
    <property type="match status" value="1"/>
</dbReference>
<dbReference type="InterPro" id="IPR016181">
    <property type="entry name" value="Acyl_CoA_acyltransferase"/>
</dbReference>
<dbReference type="RefSeq" id="WP_164345615.1">
    <property type="nucleotide sequence ID" value="NZ_JAAGLQ010000339.1"/>
</dbReference>
<dbReference type="AlphaFoldDB" id="A0A6N9TZY7"/>
<dbReference type="SUPFAM" id="SSF55729">
    <property type="entry name" value="Acyl-CoA N-acyltransferases (Nat)"/>
    <property type="match status" value="1"/>
</dbReference>
<dbReference type="GO" id="GO:0016740">
    <property type="term" value="F:transferase activity"/>
    <property type="evidence" value="ECO:0007669"/>
    <property type="project" value="UniProtKB-KW"/>
</dbReference>
<dbReference type="EMBL" id="JAAGLQ010000339">
    <property type="protein sequence ID" value="NEA17114.1"/>
    <property type="molecule type" value="Genomic_DNA"/>
</dbReference>
<dbReference type="Pfam" id="PF13527">
    <property type="entry name" value="Acetyltransf_9"/>
    <property type="match status" value="1"/>
</dbReference>
<sequence>MTASPPVLAHTHQMDPAVLTEIRAFLDTAFEGDFSDEDWDHTLGGVHAFVTGDAGILAHGSVVQRRVRYAGRSYRTGYVEGVAVRAGRRREGLGGQVMAALEGVLDGAYDLGALSASAPGAPLYRARGWWAWPGRIAAQGPDGTVPLPHEEGSAYLRGTGGGPLPFPAGAAETGTLQFDWRDGDVL</sequence>
<proteinExistence type="predicted"/>
<evidence type="ECO:0000313" key="2">
    <source>
        <dbReference type="Proteomes" id="UP000471293"/>
    </source>
</evidence>
<protein>
    <submittedName>
        <fullName evidence="1">GNAT family N-acetyltransferase</fullName>
    </submittedName>
</protein>
<evidence type="ECO:0000313" key="1">
    <source>
        <dbReference type="EMBL" id="NEA17114.1"/>
    </source>
</evidence>
<reference evidence="1 2" key="1">
    <citation type="submission" date="2020-01" db="EMBL/GenBank/DDBJ databases">
        <title>Insect and environment-associated Actinomycetes.</title>
        <authorList>
            <person name="Currrie C."/>
            <person name="Chevrette M."/>
            <person name="Carlson C."/>
            <person name="Stubbendieck R."/>
            <person name="Wendt-Pienkowski E."/>
        </authorList>
    </citation>
    <scope>NUCLEOTIDE SEQUENCE [LARGE SCALE GENOMIC DNA]</scope>
    <source>
        <strain evidence="1 2">SID11342</strain>
    </source>
</reference>
<comment type="caution">
    <text evidence="1">The sequence shown here is derived from an EMBL/GenBank/DDBJ whole genome shotgun (WGS) entry which is preliminary data.</text>
</comment>
<gene>
    <name evidence="1" type="ORF">G3I29_16660</name>
</gene>
<name>A0A6N9TZY7_STRHA</name>
<organism evidence="1 2">
    <name type="scientific">Streptomyces halstedii</name>
    <dbReference type="NCBI Taxonomy" id="1944"/>
    <lineage>
        <taxon>Bacteria</taxon>
        <taxon>Bacillati</taxon>
        <taxon>Actinomycetota</taxon>
        <taxon>Actinomycetes</taxon>
        <taxon>Kitasatosporales</taxon>
        <taxon>Streptomycetaceae</taxon>
        <taxon>Streptomyces</taxon>
    </lineage>
</organism>